<dbReference type="Proteomes" id="UP001632038">
    <property type="component" value="Unassembled WGS sequence"/>
</dbReference>
<proteinExistence type="predicted"/>
<name>A0ABD3E2A9_9LAMI</name>
<gene>
    <name evidence="1" type="ORF">CASFOL_005041</name>
</gene>
<evidence type="ECO:0000313" key="1">
    <source>
        <dbReference type="EMBL" id="KAL3648638.1"/>
    </source>
</evidence>
<dbReference type="AlphaFoldDB" id="A0ABD3E2A9"/>
<comment type="caution">
    <text evidence="1">The sequence shown here is derived from an EMBL/GenBank/DDBJ whole genome shotgun (WGS) entry which is preliminary data.</text>
</comment>
<keyword evidence="2" id="KW-1185">Reference proteome</keyword>
<protein>
    <submittedName>
        <fullName evidence="1">Uncharacterized protein</fullName>
    </submittedName>
</protein>
<evidence type="ECO:0000313" key="2">
    <source>
        <dbReference type="Proteomes" id="UP001632038"/>
    </source>
</evidence>
<sequence>MDGEVVPELESVRSGPYSGRATVNSLDLRWKHGLRRCLTALEGSLGLSEHLTVRLGGRFRFGWKLSKLGRLAEARSSGVDGDEKLDRDLDWVRGWIWTAAQCLSPTQGV</sequence>
<dbReference type="EMBL" id="JAVIJP010000007">
    <property type="protein sequence ID" value="KAL3648638.1"/>
    <property type="molecule type" value="Genomic_DNA"/>
</dbReference>
<organism evidence="1 2">
    <name type="scientific">Castilleja foliolosa</name>
    <dbReference type="NCBI Taxonomy" id="1961234"/>
    <lineage>
        <taxon>Eukaryota</taxon>
        <taxon>Viridiplantae</taxon>
        <taxon>Streptophyta</taxon>
        <taxon>Embryophyta</taxon>
        <taxon>Tracheophyta</taxon>
        <taxon>Spermatophyta</taxon>
        <taxon>Magnoliopsida</taxon>
        <taxon>eudicotyledons</taxon>
        <taxon>Gunneridae</taxon>
        <taxon>Pentapetalae</taxon>
        <taxon>asterids</taxon>
        <taxon>lamiids</taxon>
        <taxon>Lamiales</taxon>
        <taxon>Orobanchaceae</taxon>
        <taxon>Pedicularideae</taxon>
        <taxon>Castillejinae</taxon>
        <taxon>Castilleja</taxon>
    </lineage>
</organism>
<accession>A0ABD3E2A9</accession>
<reference evidence="2" key="1">
    <citation type="journal article" date="2024" name="IScience">
        <title>Strigolactones Initiate the Formation of Haustorium-like Structures in Castilleja.</title>
        <authorList>
            <person name="Buerger M."/>
            <person name="Peterson D."/>
            <person name="Chory J."/>
        </authorList>
    </citation>
    <scope>NUCLEOTIDE SEQUENCE [LARGE SCALE GENOMIC DNA]</scope>
</reference>